<name>A0ABN7SPF5_OIKDI</name>
<keyword evidence="3" id="KW-0217">Developmental protein</keyword>
<evidence type="ECO:0000256" key="3">
    <source>
        <dbReference type="ARBA" id="ARBA00022473"/>
    </source>
</evidence>
<evidence type="ECO:0000256" key="4">
    <source>
        <dbReference type="ARBA" id="ARBA00023034"/>
    </source>
</evidence>
<reference evidence="6 7" key="1">
    <citation type="submission" date="2021-04" db="EMBL/GenBank/DDBJ databases">
        <authorList>
            <person name="Bliznina A."/>
        </authorList>
    </citation>
    <scope>NUCLEOTIDE SEQUENCE [LARGE SCALE GENOMIC DNA]</scope>
</reference>
<dbReference type="PANTHER" id="PTHR13297">
    <property type="entry name" value="TBC1 DOMAIN FAMILY MEMBER 23-RELATED"/>
    <property type="match status" value="1"/>
</dbReference>
<dbReference type="PANTHER" id="PTHR13297:SF5">
    <property type="entry name" value="TBC1 DOMAIN FAMILY MEMBER 23"/>
    <property type="match status" value="1"/>
</dbReference>
<comment type="subcellular location">
    <subcellularLocation>
        <location evidence="1">Golgi apparatus</location>
        <location evidence="1">trans-Golgi network</location>
    </subcellularLocation>
</comment>
<dbReference type="Pfam" id="PF00581">
    <property type="entry name" value="Rhodanese"/>
    <property type="match status" value="1"/>
</dbReference>
<dbReference type="InterPro" id="IPR001763">
    <property type="entry name" value="Rhodanese-like_dom"/>
</dbReference>
<dbReference type="InterPro" id="IPR036873">
    <property type="entry name" value="Rhodanese-like_dom_sf"/>
</dbReference>
<dbReference type="InterPro" id="IPR035969">
    <property type="entry name" value="Rab-GAP_TBC_sf"/>
</dbReference>
<organism evidence="6 7">
    <name type="scientific">Oikopleura dioica</name>
    <name type="common">Tunicate</name>
    <dbReference type="NCBI Taxonomy" id="34765"/>
    <lineage>
        <taxon>Eukaryota</taxon>
        <taxon>Metazoa</taxon>
        <taxon>Chordata</taxon>
        <taxon>Tunicata</taxon>
        <taxon>Appendicularia</taxon>
        <taxon>Copelata</taxon>
        <taxon>Oikopleuridae</taxon>
        <taxon>Oikopleura</taxon>
    </lineage>
</organism>
<sequence length="480" mass="54125">MDEEMDDDLVGEYTTDLDLEAEIEAFLEDDDDSPESSLLKPIWLAELESALNDEVYDGDILRSIIDSNCLPEELRLKIWPALLGVHGKRSNFRRRKELLLKSCESSSNPELASSIIAEYSQSRGVPPKSEFATILAPFLALGLEDNVVYNCFYAAVSKFHPRVERETIRCYLDLLVQYFDPEYARLLQSKKLDYSKVACDWIDNMFVNCLGDETLLSFFDLVFQSTDNLVLIFTALVCLMNRRDNPELDIKEIQPDDLSDLIQLAQFYQSKTPASFLQRMREEIQKGKKPKEDINDFLVLPVSAEQVVKDVLNATAGVVLDIRPDANFEHSHLIGSLRLSCCIQDELMEMTSLRASVDKFHWNLSSELKKDGLEVDLPDIVLIGRDDSDSTLFTVANELLRVGYVGVAVVVGGFKAIVKEIQSIGSEDLLLWSNPDNPILPNAPDSSFGGWFNLSTAFNTLNSTLEKVLQFDEDAVDTNF</sequence>
<dbReference type="Gene3D" id="1.10.472.80">
    <property type="entry name" value="Ypt/Rab-GAP domain of gyp1p, domain 3"/>
    <property type="match status" value="1"/>
</dbReference>
<accession>A0ABN7SPF5</accession>
<dbReference type="PROSITE" id="PS50086">
    <property type="entry name" value="TBC_RABGAP"/>
    <property type="match status" value="1"/>
</dbReference>
<keyword evidence="7" id="KW-1185">Reference proteome</keyword>
<gene>
    <name evidence="6" type="ORF">OKIOD_LOCUS9262</name>
</gene>
<dbReference type="Gene3D" id="3.40.250.10">
    <property type="entry name" value="Rhodanese-like domain"/>
    <property type="match status" value="1"/>
</dbReference>
<dbReference type="SUPFAM" id="SSF47923">
    <property type="entry name" value="Ypt/Rab-GAP domain of gyp1p"/>
    <property type="match status" value="1"/>
</dbReference>
<evidence type="ECO:0000259" key="5">
    <source>
        <dbReference type="PROSITE" id="PS50086"/>
    </source>
</evidence>
<dbReference type="InterPro" id="IPR039755">
    <property type="entry name" value="TBC1D23"/>
</dbReference>
<evidence type="ECO:0000256" key="2">
    <source>
        <dbReference type="ARBA" id="ARBA00014207"/>
    </source>
</evidence>
<dbReference type="EMBL" id="OU015566">
    <property type="protein sequence ID" value="CAG5102851.1"/>
    <property type="molecule type" value="Genomic_DNA"/>
</dbReference>
<evidence type="ECO:0000313" key="7">
    <source>
        <dbReference type="Proteomes" id="UP001158576"/>
    </source>
</evidence>
<keyword evidence="4" id="KW-0333">Golgi apparatus</keyword>
<feature type="domain" description="Rab-GAP TBC" evidence="5">
    <location>
        <begin position="69"/>
        <end position="226"/>
    </location>
</feature>
<protein>
    <recommendedName>
        <fullName evidence="2">TBC1 domain family member 23</fullName>
    </recommendedName>
</protein>
<proteinExistence type="predicted"/>
<dbReference type="SUPFAM" id="SSF52821">
    <property type="entry name" value="Rhodanese/Cell cycle control phosphatase"/>
    <property type="match status" value="1"/>
</dbReference>
<evidence type="ECO:0000313" key="6">
    <source>
        <dbReference type="EMBL" id="CAG5102851.1"/>
    </source>
</evidence>
<dbReference type="Proteomes" id="UP001158576">
    <property type="component" value="Chromosome 1"/>
</dbReference>
<evidence type="ECO:0000256" key="1">
    <source>
        <dbReference type="ARBA" id="ARBA00004601"/>
    </source>
</evidence>
<dbReference type="InterPro" id="IPR000195">
    <property type="entry name" value="Rab-GAP-TBC_dom"/>
</dbReference>
<dbReference type="Pfam" id="PF00566">
    <property type="entry name" value="RabGAP-TBC"/>
    <property type="match status" value="1"/>
</dbReference>